<proteinExistence type="predicted"/>
<accession>A0A034WBM5</accession>
<protein>
    <submittedName>
        <fullName evidence="3">Uncharacterized protein</fullName>
    </submittedName>
</protein>
<evidence type="ECO:0000256" key="1">
    <source>
        <dbReference type="SAM" id="MobiDB-lite"/>
    </source>
</evidence>
<dbReference type="RefSeq" id="XP_011203681.2">
    <property type="nucleotide sequence ID" value="XM_011205379.3"/>
</dbReference>
<dbReference type="AlphaFoldDB" id="A0A034WBM5"/>
<evidence type="ECO:0000256" key="2">
    <source>
        <dbReference type="SAM" id="SignalP"/>
    </source>
</evidence>
<feature type="compositionally biased region" description="Acidic residues" evidence="1">
    <location>
        <begin position="169"/>
        <end position="183"/>
    </location>
</feature>
<feature type="compositionally biased region" description="Low complexity" evidence="1">
    <location>
        <begin position="184"/>
        <end position="202"/>
    </location>
</feature>
<feature type="signal peptide" evidence="2">
    <location>
        <begin position="1"/>
        <end position="16"/>
    </location>
</feature>
<reference evidence="3" key="1">
    <citation type="journal article" date="2014" name="BMC Genomics">
        <title>Characterizing the developmental transcriptome of the oriental fruit fly, Bactrocera dorsalis (Diptera: Tephritidae) through comparative genomic analysis with Drosophila melanogaster utilizing modENCODE datasets.</title>
        <authorList>
            <person name="Geib S.M."/>
            <person name="Calla B."/>
            <person name="Hall B."/>
            <person name="Hou S."/>
            <person name="Manoukis N.C."/>
        </authorList>
    </citation>
    <scope>NUCLEOTIDE SEQUENCE</scope>
    <source>
        <strain evidence="3">Punador</strain>
    </source>
</reference>
<dbReference type="SMART" id="SM00713">
    <property type="entry name" value="GYR"/>
    <property type="match status" value="2"/>
</dbReference>
<keyword evidence="2" id="KW-0732">Signal</keyword>
<dbReference type="GeneID" id="105226489"/>
<feature type="region of interest" description="Disordered" evidence="1">
    <location>
        <begin position="169"/>
        <end position="202"/>
    </location>
</feature>
<organism evidence="3">
    <name type="scientific">Bactrocera dorsalis</name>
    <name type="common">Oriental fruit fly</name>
    <name type="synonym">Dacus dorsalis</name>
    <dbReference type="NCBI Taxonomy" id="27457"/>
    <lineage>
        <taxon>Eukaryota</taxon>
        <taxon>Metazoa</taxon>
        <taxon>Ecdysozoa</taxon>
        <taxon>Arthropoda</taxon>
        <taxon>Hexapoda</taxon>
        <taxon>Insecta</taxon>
        <taxon>Pterygota</taxon>
        <taxon>Neoptera</taxon>
        <taxon>Endopterygota</taxon>
        <taxon>Diptera</taxon>
        <taxon>Brachycera</taxon>
        <taxon>Muscomorpha</taxon>
        <taxon>Tephritoidea</taxon>
        <taxon>Tephritidae</taxon>
        <taxon>Bactrocera</taxon>
        <taxon>Bactrocera</taxon>
    </lineage>
</organism>
<name>A0A034WBM5_BACDO</name>
<sequence>MKIAFVTLCLVAAVAAIPLQQQRLRRDVSEIVAEPLNEYLPPASEAAEPQNIYLPPVESVTEPAEPVAEEVPAAEVNSAVEPEVVEAADEAVPETAVLGENGYVYRTVRKLRLRQRRDVSHLNLGYLPPVAAPKLANSYLPPHLDVPEEIPQLKLANEYLPPVHDELPAEEATTEAVETEAPETEAPTTEATTTTTEAPTTTEAAPVESAVFADDGYHYRKPAVLPDLGLLPLVKVAEPDAAPEAVTQPEPVHEAEVVAEPEPAVMQEPEPVEDSEAVIATEPERAYLPPLEEGVVEAEGPEGESAALLDDGYHYRVVKRVRLF</sequence>
<dbReference type="InterPro" id="IPR004011">
    <property type="entry name" value="Gyr_motif"/>
</dbReference>
<dbReference type="EMBL" id="GAKP01005966">
    <property type="protein sequence ID" value="JAC52986.1"/>
    <property type="molecule type" value="Transcribed_RNA"/>
</dbReference>
<dbReference type="KEGG" id="bdr:105226489"/>
<feature type="chain" id="PRO_5044537511" evidence="2">
    <location>
        <begin position="17"/>
        <end position="324"/>
    </location>
</feature>
<dbReference type="OrthoDB" id="7882929at2759"/>
<dbReference type="Pfam" id="PF02756">
    <property type="entry name" value="GYR"/>
    <property type="match status" value="1"/>
</dbReference>
<evidence type="ECO:0000313" key="3">
    <source>
        <dbReference type="EMBL" id="JAC52986.1"/>
    </source>
</evidence>